<proteinExistence type="predicted"/>
<evidence type="ECO:0000313" key="1">
    <source>
        <dbReference type="EMBL" id="MBC6449087.1"/>
    </source>
</evidence>
<keyword evidence="2" id="KW-1185">Reference proteome</keyword>
<organism evidence="1 2">
    <name type="scientific">Actinokineospora xionganensis</name>
    <dbReference type="NCBI Taxonomy" id="2684470"/>
    <lineage>
        <taxon>Bacteria</taxon>
        <taxon>Bacillati</taxon>
        <taxon>Actinomycetota</taxon>
        <taxon>Actinomycetes</taxon>
        <taxon>Pseudonocardiales</taxon>
        <taxon>Pseudonocardiaceae</taxon>
        <taxon>Actinokineospora</taxon>
    </lineage>
</organism>
<gene>
    <name evidence="1" type="ORF">GPZ80_18125</name>
</gene>
<dbReference type="Proteomes" id="UP000734823">
    <property type="component" value="Unassembled WGS sequence"/>
</dbReference>
<name>A0ABR7L8T4_9PSEU</name>
<comment type="caution">
    <text evidence="1">The sequence shown here is derived from an EMBL/GenBank/DDBJ whole genome shotgun (WGS) entry which is preliminary data.</text>
</comment>
<dbReference type="EMBL" id="JABVED010000010">
    <property type="protein sequence ID" value="MBC6449087.1"/>
    <property type="molecule type" value="Genomic_DNA"/>
</dbReference>
<dbReference type="SUPFAM" id="SSF109854">
    <property type="entry name" value="DinB/YfiT-like putative metalloenzymes"/>
    <property type="match status" value="1"/>
</dbReference>
<reference evidence="1 2" key="1">
    <citation type="submission" date="2020-06" db="EMBL/GenBank/DDBJ databases">
        <title>Actinokineospora xiongansis sp. nov., isolated from soil of Baiyangdian.</title>
        <authorList>
            <person name="Zhang X."/>
        </authorList>
    </citation>
    <scope>NUCLEOTIDE SEQUENCE [LARGE SCALE GENOMIC DNA]</scope>
    <source>
        <strain evidence="1 2">HBU206404</strain>
    </source>
</reference>
<sequence length="195" mass="21947">MRKPEVFVQADRALAAVVARVQDDQWDRELPDTMRWASHLVTLKDLVNHHARDDAWVPDVLAGQTIEEVGDQYEGDLLGADPRAGFARWVEIAVDAVERFHDFDRTVHLSYGDFPASEYLLHVTVFRGMGLYDIAEFVGIEPEVPEETVTALYEVIAPRAQDLREIGVFGPVVEVELDAPLEDRLLGLTGRSPLR</sequence>
<accession>A0ABR7L8T4</accession>
<protein>
    <submittedName>
        <fullName evidence="1">TIGR03086 family protein</fullName>
    </submittedName>
</protein>
<dbReference type="RefSeq" id="WP_187221570.1">
    <property type="nucleotide sequence ID" value="NZ_JABVED010000010.1"/>
</dbReference>
<evidence type="ECO:0000313" key="2">
    <source>
        <dbReference type="Proteomes" id="UP000734823"/>
    </source>
</evidence>
<dbReference type="InterPro" id="IPR034660">
    <property type="entry name" value="DinB/YfiT-like"/>
</dbReference>